<name>A0AC61Y6H8_9FLAO</name>
<dbReference type="EMBL" id="CABVMM010000004">
    <property type="protein sequence ID" value="VVV00102.1"/>
    <property type="molecule type" value="Genomic_DNA"/>
</dbReference>
<gene>
    <name evidence="1" type="ORF">FVB9532_01367</name>
</gene>
<comment type="caution">
    <text evidence="1">The sequence shown here is derived from an EMBL/GenBank/DDBJ whole genome shotgun (WGS) entry which is preliminary data.</text>
</comment>
<proteinExistence type="predicted"/>
<organism evidence="1 2">
    <name type="scientific">Mesonia oceanica</name>
    <dbReference type="NCBI Taxonomy" id="2687242"/>
    <lineage>
        <taxon>Bacteria</taxon>
        <taxon>Pseudomonadati</taxon>
        <taxon>Bacteroidota</taxon>
        <taxon>Flavobacteriia</taxon>
        <taxon>Flavobacteriales</taxon>
        <taxon>Flavobacteriaceae</taxon>
        <taxon>Mesonia</taxon>
    </lineage>
</organism>
<accession>A0AC61Y6H8</accession>
<evidence type="ECO:0000313" key="2">
    <source>
        <dbReference type="Proteomes" id="UP000356253"/>
    </source>
</evidence>
<reference evidence="1" key="1">
    <citation type="submission" date="2019-09" db="EMBL/GenBank/DDBJ databases">
        <authorList>
            <person name="Rodrigo-Torres L."/>
            <person name="Arahal R. D."/>
            <person name="Lucena T."/>
        </authorList>
    </citation>
    <scope>NUCLEOTIDE SEQUENCE</scope>
    <source>
        <strain evidence="1">ISS653</strain>
    </source>
</reference>
<sequence length="194" mass="22031">MKKILFQPFENYSEKKLLFVGILGTLLGSLIAYLLKARFDGVLDVHFIDSVKIYDPLLDNLINIFSLSLVLWIAGKIVNSKTRLIDIFNTSLIARLPYYLISFANINGYMGDLSQRLLNFSAEKPELLSIEGTDLLIILIFAFISLLLLIYYLYLLYKGYQIATNAKGALPIILFILVVLFAEVLSKYIISLIH</sequence>
<protein>
    <submittedName>
        <fullName evidence="1">Uncharacterized protein</fullName>
    </submittedName>
</protein>
<evidence type="ECO:0000313" key="1">
    <source>
        <dbReference type="EMBL" id="VVV00102.1"/>
    </source>
</evidence>
<dbReference type="Proteomes" id="UP000356253">
    <property type="component" value="Unassembled WGS sequence"/>
</dbReference>
<keyword evidence="2" id="KW-1185">Reference proteome</keyword>